<evidence type="ECO:0000313" key="1">
    <source>
        <dbReference type="EMBL" id="CDH34242.1"/>
    </source>
</evidence>
<dbReference type="EMBL" id="CBTB010000226">
    <property type="protein sequence ID" value="CDH34242.1"/>
    <property type="molecule type" value="Genomic_DNA"/>
</dbReference>
<name>A0A077QDU8_XENBV</name>
<dbReference type="HOGENOM" id="CLU_3319390_0_0_6"/>
<protein>
    <submittedName>
        <fullName evidence="1">Uncharacterized protein</fullName>
    </submittedName>
</protein>
<proteinExistence type="predicted"/>
<organism evidence="1 2">
    <name type="scientific">Xenorhabdus bovienii str. Intermedium</name>
    <dbReference type="NCBI Taxonomy" id="1379677"/>
    <lineage>
        <taxon>Bacteria</taxon>
        <taxon>Pseudomonadati</taxon>
        <taxon>Pseudomonadota</taxon>
        <taxon>Gammaproteobacteria</taxon>
        <taxon>Enterobacterales</taxon>
        <taxon>Morganellaceae</taxon>
        <taxon>Xenorhabdus</taxon>
    </lineage>
</organism>
<gene>
    <name evidence="1" type="ORF">XBI1_3010011</name>
</gene>
<comment type="caution">
    <text evidence="1">The sequence shown here is derived from an EMBL/GenBank/DDBJ whole genome shotgun (WGS) entry which is preliminary data.</text>
</comment>
<accession>A0A077QDU8</accession>
<dbReference type="AlphaFoldDB" id="A0A077QDU8"/>
<evidence type="ECO:0000313" key="2">
    <source>
        <dbReference type="Proteomes" id="UP000028480"/>
    </source>
</evidence>
<dbReference type="Proteomes" id="UP000028480">
    <property type="component" value="Unassembled WGS sequence"/>
</dbReference>
<reference evidence="1" key="1">
    <citation type="submission" date="2013-07" db="EMBL/GenBank/DDBJ databases">
        <title>Sub-species coevolution in mutualistic symbiosis.</title>
        <authorList>
            <person name="Murfin K."/>
            <person name="Klassen J."/>
            <person name="Lee M."/>
            <person name="Forst S."/>
            <person name="Stock P."/>
            <person name="Goodrich-Blair H."/>
        </authorList>
    </citation>
    <scope>NUCLEOTIDE SEQUENCE [LARGE SCALE GENOMIC DNA]</scope>
    <source>
        <strain evidence="1">Intermedium</strain>
    </source>
</reference>
<sequence length="39" mass="4628">MTNFISLMRQNRLHACLGIIIRKYIPDSFIILTLTLMLY</sequence>